<dbReference type="Proteomes" id="UP000326396">
    <property type="component" value="Linkage Group LG14"/>
</dbReference>
<dbReference type="EMBL" id="SZYD01000006">
    <property type="protein sequence ID" value="KAD5961686.1"/>
    <property type="molecule type" value="Genomic_DNA"/>
</dbReference>
<keyword evidence="2" id="KW-1185">Reference proteome</keyword>
<evidence type="ECO:0000313" key="1">
    <source>
        <dbReference type="EMBL" id="KAD5961686.1"/>
    </source>
</evidence>
<dbReference type="OrthoDB" id="1192903at2759"/>
<gene>
    <name evidence="1" type="ORF">E3N88_13159</name>
</gene>
<organism evidence="1 2">
    <name type="scientific">Mikania micrantha</name>
    <name type="common">bitter vine</name>
    <dbReference type="NCBI Taxonomy" id="192012"/>
    <lineage>
        <taxon>Eukaryota</taxon>
        <taxon>Viridiplantae</taxon>
        <taxon>Streptophyta</taxon>
        <taxon>Embryophyta</taxon>
        <taxon>Tracheophyta</taxon>
        <taxon>Spermatophyta</taxon>
        <taxon>Magnoliopsida</taxon>
        <taxon>eudicotyledons</taxon>
        <taxon>Gunneridae</taxon>
        <taxon>Pentapetalae</taxon>
        <taxon>asterids</taxon>
        <taxon>campanulids</taxon>
        <taxon>Asterales</taxon>
        <taxon>Asteraceae</taxon>
        <taxon>Asteroideae</taxon>
        <taxon>Heliantheae alliance</taxon>
        <taxon>Eupatorieae</taxon>
        <taxon>Mikania</taxon>
    </lineage>
</organism>
<reference evidence="1 2" key="1">
    <citation type="submission" date="2019-05" db="EMBL/GenBank/DDBJ databases">
        <title>Mikania micrantha, genome provides insights into the molecular mechanism of rapid growth.</title>
        <authorList>
            <person name="Liu B."/>
        </authorList>
    </citation>
    <scope>NUCLEOTIDE SEQUENCE [LARGE SCALE GENOMIC DNA]</scope>
    <source>
        <strain evidence="1">NLD-2019</strain>
        <tissue evidence="1">Leaf</tissue>
    </source>
</reference>
<evidence type="ECO:0000313" key="2">
    <source>
        <dbReference type="Proteomes" id="UP000326396"/>
    </source>
</evidence>
<accession>A0A5N6P7P2</accession>
<name>A0A5N6P7P2_9ASTR</name>
<protein>
    <submittedName>
        <fullName evidence="1">Uncharacterized protein</fullName>
    </submittedName>
</protein>
<dbReference type="AlphaFoldDB" id="A0A5N6P7P2"/>
<comment type="caution">
    <text evidence="1">The sequence shown here is derived from an EMBL/GenBank/DDBJ whole genome shotgun (WGS) entry which is preliminary data.</text>
</comment>
<proteinExistence type="predicted"/>
<sequence length="68" mass="7451">MAASSITSLSTDLFKPKGAAMTDLQASVEDSLRKRPPSKSNPYVLDHPGVCIMQIYRASHYLGHDFVV</sequence>